<dbReference type="Proteomes" id="UP001152797">
    <property type="component" value="Unassembled WGS sequence"/>
</dbReference>
<protein>
    <submittedName>
        <fullName evidence="2">Uncharacterized protein</fullName>
    </submittedName>
</protein>
<feature type="region of interest" description="Disordered" evidence="1">
    <location>
        <begin position="19"/>
        <end position="38"/>
    </location>
</feature>
<keyword evidence="4" id="KW-1185">Reference proteome</keyword>
<dbReference type="EMBL" id="CAMXCT030000917">
    <property type="protein sequence ID" value="CAL4772095.1"/>
    <property type="molecule type" value="Genomic_DNA"/>
</dbReference>
<evidence type="ECO:0000256" key="1">
    <source>
        <dbReference type="SAM" id="MobiDB-lite"/>
    </source>
</evidence>
<evidence type="ECO:0000313" key="2">
    <source>
        <dbReference type="EMBL" id="CAI3984783.1"/>
    </source>
</evidence>
<organism evidence="2">
    <name type="scientific">Cladocopium goreaui</name>
    <dbReference type="NCBI Taxonomy" id="2562237"/>
    <lineage>
        <taxon>Eukaryota</taxon>
        <taxon>Sar</taxon>
        <taxon>Alveolata</taxon>
        <taxon>Dinophyceae</taxon>
        <taxon>Suessiales</taxon>
        <taxon>Symbiodiniaceae</taxon>
        <taxon>Cladocopium</taxon>
    </lineage>
</organism>
<reference evidence="3" key="2">
    <citation type="submission" date="2024-04" db="EMBL/GenBank/DDBJ databases">
        <authorList>
            <person name="Chen Y."/>
            <person name="Shah S."/>
            <person name="Dougan E. K."/>
            <person name="Thang M."/>
            <person name="Chan C."/>
        </authorList>
    </citation>
    <scope>NUCLEOTIDE SEQUENCE [LARGE SCALE GENOMIC DNA]</scope>
</reference>
<accession>A0A9P1FQL9</accession>
<reference evidence="2" key="1">
    <citation type="submission" date="2022-10" db="EMBL/GenBank/DDBJ databases">
        <authorList>
            <person name="Chen Y."/>
            <person name="Dougan E. K."/>
            <person name="Chan C."/>
            <person name="Rhodes N."/>
            <person name="Thang M."/>
        </authorList>
    </citation>
    <scope>NUCLEOTIDE SEQUENCE</scope>
</reference>
<dbReference type="EMBL" id="CAMXCT010000917">
    <property type="protein sequence ID" value="CAI3984783.1"/>
    <property type="molecule type" value="Genomic_DNA"/>
</dbReference>
<dbReference type="OrthoDB" id="10279741at2759"/>
<dbReference type="EMBL" id="CAMXCT020000917">
    <property type="protein sequence ID" value="CAL1138158.1"/>
    <property type="molecule type" value="Genomic_DNA"/>
</dbReference>
<evidence type="ECO:0000313" key="4">
    <source>
        <dbReference type="Proteomes" id="UP001152797"/>
    </source>
</evidence>
<name>A0A9P1FQL9_9DINO</name>
<gene>
    <name evidence="2" type="ORF">C1SCF055_LOCUS12299</name>
</gene>
<proteinExistence type="predicted"/>
<feature type="compositionally biased region" description="Basic and acidic residues" evidence="1">
    <location>
        <begin position="21"/>
        <end position="38"/>
    </location>
</feature>
<evidence type="ECO:0000313" key="3">
    <source>
        <dbReference type="EMBL" id="CAL1138158.1"/>
    </source>
</evidence>
<dbReference type="AlphaFoldDB" id="A0A9P1FQL9"/>
<comment type="caution">
    <text evidence="2">The sequence shown here is derived from an EMBL/GenBank/DDBJ whole genome shotgun (WGS) entry which is preliminary data.</text>
</comment>
<sequence>MVMKDELQQRPSIKKFAACRQETRTASRRADEKRKRGIEVPEMTRILLSSNPSLPRLAAAEQRCVDEGKAGSSSPTKRQLRKHCVFTASSGFVHYAG</sequence>